<dbReference type="EMBL" id="FNIJ01000001">
    <property type="protein sequence ID" value="SDN15734.1"/>
    <property type="molecule type" value="Genomic_DNA"/>
</dbReference>
<keyword evidence="4" id="KW-1185">Reference proteome</keyword>
<accession>A0A1G9Z309</accession>
<name>A0A1G9Z309_9PSED</name>
<dbReference type="SUPFAM" id="SSF53850">
    <property type="entry name" value="Periplasmic binding protein-like II"/>
    <property type="match status" value="1"/>
</dbReference>
<proteinExistence type="inferred from homology"/>
<dbReference type="Gene3D" id="3.40.190.10">
    <property type="entry name" value="Periplasmic binding protein-like II"/>
    <property type="match status" value="2"/>
</dbReference>
<comment type="similarity">
    <text evidence="1">Belongs to the bacterial solute-binding protein 3 family.</text>
</comment>
<feature type="chain" id="PRO_5017433725" evidence="2">
    <location>
        <begin position="18"/>
        <end position="240"/>
    </location>
</feature>
<dbReference type="PANTHER" id="PTHR35936:SF6">
    <property type="entry name" value="AMINO ACID ABC TRANSPORTER SUBSTRATE-BINDING PAAT FAMILY PROTEIN"/>
    <property type="match status" value="1"/>
</dbReference>
<evidence type="ECO:0000313" key="4">
    <source>
        <dbReference type="Proteomes" id="UP000242957"/>
    </source>
</evidence>
<evidence type="ECO:0000313" key="3">
    <source>
        <dbReference type="EMBL" id="SDN15734.1"/>
    </source>
</evidence>
<dbReference type="Proteomes" id="UP000242957">
    <property type="component" value="Unassembled WGS sequence"/>
</dbReference>
<protein>
    <submittedName>
        <fullName evidence="3">Polar amino acid transport system substrate-binding protein</fullName>
    </submittedName>
</protein>
<organism evidence="3 4">
    <name type="scientific">Pseudomonas jinjuensis</name>
    <dbReference type="NCBI Taxonomy" id="198616"/>
    <lineage>
        <taxon>Bacteria</taxon>
        <taxon>Pseudomonadati</taxon>
        <taxon>Pseudomonadota</taxon>
        <taxon>Gammaproteobacteria</taxon>
        <taxon>Pseudomonadales</taxon>
        <taxon>Pseudomonadaceae</taxon>
        <taxon>Pseudomonas</taxon>
    </lineage>
</organism>
<gene>
    <name evidence="3" type="ORF">SAMN05216193_101333</name>
</gene>
<dbReference type="OrthoDB" id="8581336at2"/>
<reference evidence="4" key="1">
    <citation type="submission" date="2016-10" db="EMBL/GenBank/DDBJ databases">
        <authorList>
            <person name="Varghese N."/>
            <person name="Submissions S."/>
        </authorList>
    </citation>
    <scope>NUCLEOTIDE SEQUENCE [LARGE SCALE GENOMIC DNA]</scope>
    <source>
        <strain evidence="4">JCM 21621</strain>
    </source>
</reference>
<dbReference type="AlphaFoldDB" id="A0A1G9Z309"/>
<dbReference type="STRING" id="198616.SAMN05216193_101333"/>
<feature type="signal peptide" evidence="2">
    <location>
        <begin position="1"/>
        <end position="17"/>
    </location>
</feature>
<dbReference type="RefSeq" id="WP_084310320.1">
    <property type="nucleotide sequence ID" value="NZ_FNIJ01000001.1"/>
</dbReference>
<keyword evidence="2" id="KW-0732">Signal</keyword>
<dbReference type="PANTHER" id="PTHR35936">
    <property type="entry name" value="MEMBRANE-BOUND LYTIC MUREIN TRANSGLYCOSYLASE F"/>
    <property type="match status" value="1"/>
</dbReference>
<evidence type="ECO:0000256" key="1">
    <source>
        <dbReference type="ARBA" id="ARBA00010333"/>
    </source>
</evidence>
<evidence type="ECO:0000256" key="2">
    <source>
        <dbReference type="SAM" id="SignalP"/>
    </source>
</evidence>
<sequence>MRVLTLALLLLATLAQAEPRVLRFSVVDSWAMPLARIEEGRLTGGILFDFFTGTAQRVGLKPDFRILPRARVEQALLRHDIDVRCYVAPEWVEHQFQDYRWSAPLMVQRDLLVGRGLMPARIDQLTGEPVGTVLGYRYPRLRPLLQSGRLVRDEARNQELVLKKLLAGRYRYAISSEIALDWFNRELPEARRLQPVDVIEETALGCLVLDSPELPTQSILDALAAMKDSGEIERILQHYR</sequence>